<proteinExistence type="predicted"/>
<accession>A0ABS9JI73</accession>
<dbReference type="RefSeq" id="WP_063808494.1">
    <property type="nucleotide sequence ID" value="NZ_JAKKZF010000068.1"/>
</dbReference>
<feature type="domain" description="Flavin reductase like" evidence="3">
    <location>
        <begin position="10"/>
        <end position="153"/>
    </location>
</feature>
<keyword evidence="5" id="KW-1185">Reference proteome</keyword>
<keyword evidence="1" id="KW-0560">Oxidoreductase</keyword>
<dbReference type="PANTHER" id="PTHR30466:SF1">
    <property type="entry name" value="FMN REDUCTASE (NADH) RUTF"/>
    <property type="match status" value="1"/>
</dbReference>
<dbReference type="SMART" id="SM00903">
    <property type="entry name" value="Flavin_Reduct"/>
    <property type="match status" value="1"/>
</dbReference>
<protein>
    <submittedName>
        <fullName evidence="4">Flavin reductase family protein</fullName>
    </submittedName>
</protein>
<dbReference type="PANTHER" id="PTHR30466">
    <property type="entry name" value="FLAVIN REDUCTASE"/>
    <property type="match status" value="1"/>
</dbReference>
<dbReference type="InterPro" id="IPR002563">
    <property type="entry name" value="Flavin_Rdtase-like_dom"/>
</dbReference>
<dbReference type="EMBL" id="JAKKZF010000068">
    <property type="protein sequence ID" value="MCG0065271.1"/>
    <property type="molecule type" value="Genomic_DNA"/>
</dbReference>
<dbReference type="InterPro" id="IPR012349">
    <property type="entry name" value="Split_barrel_FMN-bd"/>
</dbReference>
<evidence type="ECO:0000313" key="4">
    <source>
        <dbReference type="EMBL" id="MCG0065271.1"/>
    </source>
</evidence>
<dbReference type="Proteomes" id="UP001299012">
    <property type="component" value="Unassembled WGS sequence"/>
</dbReference>
<feature type="region of interest" description="Disordered" evidence="2">
    <location>
        <begin position="156"/>
        <end position="187"/>
    </location>
</feature>
<dbReference type="InterPro" id="IPR050268">
    <property type="entry name" value="NADH-dep_flavin_reductase"/>
</dbReference>
<sequence length="187" mass="19841">MAADDFRDLMSRFPSGVTVVTARGPGGEPVGMTCSSVASVCTDPPTLLVCLRSDSATLAAVRTGTFGVNMLDRDARDTSELFSARDVDRFSAVSWEPSPAGVPWLPDHSAAMAECRVRATHPVGDHTVVLGEVAHTVTSGRPPLLYGMRRYARWPEGAGPGDEPAVADGPARKRRTVPPDGVRKRSA</sequence>
<organism evidence="4 5">
    <name type="scientific">Streptomyces tricolor</name>
    <dbReference type="NCBI Taxonomy" id="68277"/>
    <lineage>
        <taxon>Bacteria</taxon>
        <taxon>Bacillati</taxon>
        <taxon>Actinomycetota</taxon>
        <taxon>Actinomycetes</taxon>
        <taxon>Kitasatosporales</taxon>
        <taxon>Streptomycetaceae</taxon>
        <taxon>Streptomyces</taxon>
        <taxon>Streptomyces violaceoruber group</taxon>
    </lineage>
</organism>
<dbReference type="Pfam" id="PF01613">
    <property type="entry name" value="Flavin_Reduct"/>
    <property type="match status" value="1"/>
</dbReference>
<comment type="caution">
    <text evidence="4">The sequence shown here is derived from an EMBL/GenBank/DDBJ whole genome shotgun (WGS) entry which is preliminary data.</text>
</comment>
<reference evidence="4 5" key="1">
    <citation type="submission" date="2022-01" db="EMBL/GenBank/DDBJ databases">
        <title>Draft Genome Sequences of Seven Type Strains of the Genus Streptomyces.</title>
        <authorList>
            <person name="Aziz S."/>
            <person name="Coretto E."/>
            <person name="Chronakova A."/>
            <person name="Sproer C."/>
            <person name="Huber K."/>
            <person name="Nouioui I."/>
            <person name="Gross H."/>
        </authorList>
    </citation>
    <scope>NUCLEOTIDE SEQUENCE [LARGE SCALE GENOMIC DNA]</scope>
    <source>
        <strain evidence="4 5">DSM 41685</strain>
    </source>
</reference>
<dbReference type="SUPFAM" id="SSF50475">
    <property type="entry name" value="FMN-binding split barrel"/>
    <property type="match status" value="1"/>
</dbReference>
<evidence type="ECO:0000259" key="3">
    <source>
        <dbReference type="SMART" id="SM00903"/>
    </source>
</evidence>
<evidence type="ECO:0000313" key="5">
    <source>
        <dbReference type="Proteomes" id="UP001299012"/>
    </source>
</evidence>
<dbReference type="Gene3D" id="2.30.110.10">
    <property type="entry name" value="Electron Transport, Fmn-binding Protein, Chain A"/>
    <property type="match status" value="1"/>
</dbReference>
<evidence type="ECO:0000256" key="1">
    <source>
        <dbReference type="ARBA" id="ARBA00023002"/>
    </source>
</evidence>
<name>A0ABS9JI73_9ACTN</name>
<evidence type="ECO:0000256" key="2">
    <source>
        <dbReference type="SAM" id="MobiDB-lite"/>
    </source>
</evidence>
<gene>
    <name evidence="4" type="ORF">L0F81_18545</name>
</gene>